<comment type="caution">
    <text evidence="1">The sequence shown here is derived from an EMBL/GenBank/DDBJ whole genome shotgun (WGS) entry which is preliminary data.</text>
</comment>
<name>X1N382_9ZZZZ</name>
<sequence>MKSEKVIVAQYIEDWVPPYGPKGIPVVIASTHPRYQPGKRFDYGFLRVALTQGYAVIILPTGKPMTETEAEIYKTAEPEDISPHI</sequence>
<protein>
    <submittedName>
        <fullName evidence="1">Uncharacterized protein</fullName>
    </submittedName>
</protein>
<accession>X1N382</accession>
<organism evidence="1">
    <name type="scientific">marine sediment metagenome</name>
    <dbReference type="NCBI Taxonomy" id="412755"/>
    <lineage>
        <taxon>unclassified sequences</taxon>
        <taxon>metagenomes</taxon>
        <taxon>ecological metagenomes</taxon>
    </lineage>
</organism>
<gene>
    <name evidence="1" type="ORF">S06H3_25421</name>
</gene>
<dbReference type="AlphaFoldDB" id="X1N382"/>
<reference evidence="1" key="1">
    <citation type="journal article" date="2014" name="Front. Microbiol.">
        <title>High frequency of phylogenetically diverse reductive dehalogenase-homologous genes in deep subseafloor sedimentary metagenomes.</title>
        <authorList>
            <person name="Kawai M."/>
            <person name="Futagami T."/>
            <person name="Toyoda A."/>
            <person name="Takaki Y."/>
            <person name="Nishi S."/>
            <person name="Hori S."/>
            <person name="Arai W."/>
            <person name="Tsubouchi T."/>
            <person name="Morono Y."/>
            <person name="Uchiyama I."/>
            <person name="Ito T."/>
            <person name="Fujiyama A."/>
            <person name="Inagaki F."/>
            <person name="Takami H."/>
        </authorList>
    </citation>
    <scope>NUCLEOTIDE SEQUENCE</scope>
    <source>
        <strain evidence="1">Expedition CK06-06</strain>
    </source>
</reference>
<evidence type="ECO:0000313" key="1">
    <source>
        <dbReference type="EMBL" id="GAI21330.1"/>
    </source>
</evidence>
<dbReference type="EMBL" id="BARV01014630">
    <property type="protein sequence ID" value="GAI21330.1"/>
    <property type="molecule type" value="Genomic_DNA"/>
</dbReference>
<proteinExistence type="predicted"/>